<dbReference type="InterPro" id="IPR039383">
    <property type="entry name" value="FHIT"/>
</dbReference>
<proteinExistence type="predicted"/>
<dbReference type="InterPro" id="IPR019808">
    <property type="entry name" value="Histidine_triad_CS"/>
</dbReference>
<dbReference type="InterPro" id="IPR036265">
    <property type="entry name" value="HIT-like_sf"/>
</dbReference>
<name>A0A3A4N3V5_ABYX5</name>
<dbReference type="GO" id="GO:0016787">
    <property type="term" value="F:hydrolase activity"/>
    <property type="evidence" value="ECO:0007669"/>
    <property type="project" value="UniProtKB-KW"/>
</dbReference>
<dbReference type="Gene3D" id="3.30.428.10">
    <property type="entry name" value="HIT-like"/>
    <property type="match status" value="1"/>
</dbReference>
<dbReference type="AlphaFoldDB" id="A0A3A4N3V5"/>
<dbReference type="Proteomes" id="UP000265882">
    <property type="component" value="Unassembled WGS sequence"/>
</dbReference>
<sequence>MRQLYVPSKMAYVKGKRPEVDCILCAVSARDRRVSKLEIYRGKHWIVSANLHPYNAGHLLLFPLRHVIDVRALKKAEAAEMISLQNLCLDVLDAAYSPAGYNIGFNIRRPAGASIEHLHLHIVPRYPNEAGFMDILSDTRTIVESPQKTVSSLTAQFKKSARKKK</sequence>
<accession>A0A3A4N3V5</accession>
<gene>
    <name evidence="7" type="ORF">C4520_18565</name>
</gene>
<dbReference type="Pfam" id="PF01230">
    <property type="entry name" value="HIT"/>
    <property type="match status" value="1"/>
</dbReference>
<feature type="domain" description="HIT" evidence="6">
    <location>
        <begin position="23"/>
        <end position="132"/>
    </location>
</feature>
<evidence type="ECO:0000256" key="4">
    <source>
        <dbReference type="PIRSR" id="PIRSR639383-2"/>
    </source>
</evidence>
<keyword evidence="2" id="KW-0378">Hydrolase</keyword>
<protein>
    <submittedName>
        <fullName evidence="7">HIT domain-containing protein</fullName>
    </submittedName>
</protein>
<evidence type="ECO:0000313" key="8">
    <source>
        <dbReference type="Proteomes" id="UP000265882"/>
    </source>
</evidence>
<organism evidence="7 8">
    <name type="scientific">Abyssobacteria bacterium (strain SURF_5)</name>
    <dbReference type="NCBI Taxonomy" id="2093360"/>
    <lineage>
        <taxon>Bacteria</taxon>
        <taxon>Pseudomonadati</taxon>
        <taxon>Candidatus Hydrogenedentota</taxon>
        <taxon>Candidatus Abyssobacteria</taxon>
    </lineage>
</organism>
<dbReference type="PANTHER" id="PTHR42997">
    <property type="entry name" value="HIT FAMILY HYDROLASE"/>
    <property type="match status" value="1"/>
</dbReference>
<feature type="binding site" evidence="4">
    <location>
        <position position="121"/>
    </location>
    <ligand>
        <name>substrate</name>
    </ligand>
</feature>
<dbReference type="InterPro" id="IPR052908">
    <property type="entry name" value="AP-4-A_phosphorylase"/>
</dbReference>
<evidence type="ECO:0000256" key="1">
    <source>
        <dbReference type="ARBA" id="ARBA00022741"/>
    </source>
</evidence>
<feature type="short sequence motif" description="Histidine triad motif" evidence="5">
    <location>
        <begin position="117"/>
        <end position="121"/>
    </location>
</feature>
<evidence type="ECO:0000256" key="3">
    <source>
        <dbReference type="PIRSR" id="PIRSR639383-1"/>
    </source>
</evidence>
<evidence type="ECO:0000256" key="5">
    <source>
        <dbReference type="PROSITE-ProRule" id="PRU00464"/>
    </source>
</evidence>
<dbReference type="CDD" id="cd01275">
    <property type="entry name" value="FHIT"/>
    <property type="match status" value="1"/>
</dbReference>
<dbReference type="EMBL" id="QZKU01000127">
    <property type="protein sequence ID" value="RJP16637.1"/>
    <property type="molecule type" value="Genomic_DNA"/>
</dbReference>
<dbReference type="SUPFAM" id="SSF54197">
    <property type="entry name" value="HIT-like"/>
    <property type="match status" value="1"/>
</dbReference>
<dbReference type="GO" id="GO:0000166">
    <property type="term" value="F:nucleotide binding"/>
    <property type="evidence" value="ECO:0007669"/>
    <property type="project" value="UniProtKB-KW"/>
</dbReference>
<feature type="active site" description="Tele-AMP-histidine intermediate" evidence="3">
    <location>
        <position position="119"/>
    </location>
</feature>
<reference evidence="7 8" key="1">
    <citation type="journal article" date="2017" name="ISME J.">
        <title>Energy and carbon metabolisms in a deep terrestrial subsurface fluid microbial community.</title>
        <authorList>
            <person name="Momper L."/>
            <person name="Jungbluth S.P."/>
            <person name="Lee M.D."/>
            <person name="Amend J.P."/>
        </authorList>
    </citation>
    <scope>NUCLEOTIDE SEQUENCE [LARGE SCALE GENOMIC DNA]</scope>
    <source>
        <strain evidence="7">SURF_5</strain>
    </source>
</reference>
<dbReference type="InterPro" id="IPR011146">
    <property type="entry name" value="HIT-like"/>
</dbReference>
<dbReference type="PANTHER" id="PTHR42997:SF1">
    <property type="entry name" value="AP-4-A PHOSPHORYLASE"/>
    <property type="match status" value="1"/>
</dbReference>
<evidence type="ECO:0000256" key="2">
    <source>
        <dbReference type="ARBA" id="ARBA00022801"/>
    </source>
</evidence>
<evidence type="ECO:0000259" key="6">
    <source>
        <dbReference type="PROSITE" id="PS51084"/>
    </source>
</evidence>
<evidence type="ECO:0000313" key="7">
    <source>
        <dbReference type="EMBL" id="RJP16637.1"/>
    </source>
</evidence>
<keyword evidence="1" id="KW-0547">Nucleotide-binding</keyword>
<feature type="binding site" evidence="4">
    <location>
        <position position="50"/>
    </location>
    <ligand>
        <name>substrate</name>
    </ligand>
</feature>
<dbReference type="PROSITE" id="PS51084">
    <property type="entry name" value="HIT_2"/>
    <property type="match status" value="1"/>
</dbReference>
<comment type="caution">
    <text evidence="7">The sequence shown here is derived from an EMBL/GenBank/DDBJ whole genome shotgun (WGS) entry which is preliminary data.</text>
</comment>
<dbReference type="PROSITE" id="PS00892">
    <property type="entry name" value="HIT_1"/>
    <property type="match status" value="1"/>
</dbReference>